<dbReference type="GO" id="GO:0005509">
    <property type="term" value="F:calcium ion binding"/>
    <property type="evidence" value="ECO:0007669"/>
    <property type="project" value="InterPro"/>
</dbReference>
<dbReference type="InterPro" id="IPR018511">
    <property type="entry name" value="Hemolysin-typ_Ca-bd_CS"/>
</dbReference>
<dbReference type="EMBL" id="QUOV01000001">
    <property type="protein sequence ID" value="REL34247.1"/>
    <property type="molecule type" value="Genomic_DNA"/>
</dbReference>
<evidence type="ECO:0000256" key="2">
    <source>
        <dbReference type="ARBA" id="ARBA00022525"/>
    </source>
</evidence>
<proteinExistence type="predicted"/>
<keyword evidence="3" id="KW-0106">Calcium</keyword>
<dbReference type="PANTHER" id="PTHR38340:SF1">
    <property type="entry name" value="S-LAYER PROTEIN"/>
    <property type="match status" value="1"/>
</dbReference>
<evidence type="ECO:0000313" key="5">
    <source>
        <dbReference type="EMBL" id="REL34247.1"/>
    </source>
</evidence>
<sequence length="2652" mass="267649">MNNRLESALTKPAMKLTVLVFFFLLLIVNLNAARAQAVGPADIVGTNGNDVLSGDSTDNIIDGLQGNDQINGNGGNDILIGGLGSDTLNGGEGIDTVSYHNDIAAVSVNLATGVGGNAFGQDALISIENIVGSMFNDALVGNSQTNRIYGLAGDDAFSYSPGSDFLDGGEGIDTVNYSAAAESVNANLFNQQAIVGSTTDTIVAIENVIGTNGDDVLGGDNGNNVLLGLAGNDVFLGSRGQDVIDGGQGIDTLTFASYFEPFLVTGLTIDLFAGTATGFEVDTAFTGIERATGSIYNDTITGNLGNNLLNGGAGNDVLDGLAGNNFLDGGSGNDQLTGGSGRDELRGGIGNDQLNGGEGQERLFGGEGNDILSGGLGNDVLDGGEGEDTASFQYSRVGVDINLLTNVTVGDVGDFSDFISIENIIGSNFDDVIYGDNLRNRLFGEDGNDTIIGGLERDEIDGGGGIDTASYIDALASVTVDLSTSRASGADGPDVLISIENVTGSDFADTLVGDQHNNVLTGGRHGDTLDGGDGEDTANYAQASGGVDVNLSTGQSFGADGSDTLISIENLAGSDFNDNLTGDSGNNKLLGGAGNDVLQGNLGDDLLIGGTGNDTARYADASDSVTVNLAAGTASGADGNDTLLQIENVIGSSHDDTLIGNANNNQLLGGQGNDILAGQGGENLLNGGDGFDIASYQMSDNAVLVDLLLGQANTEGTSNDTLVSIEGVLGSQFDDVLIGDNGNNLLEGLGGNDLLIGRAGNNALVGGSGNDTASYVGATSGVLVNLAIGEATNGDGRDSLTSIENVSGSQYNDILIGDAGRNSLFGDAGDDLLIGGGGSDIFSGGDGLDTVSYQQTVNSVVVNLADGTAQTATGIDLLVEVENVIGTAQNDILIGNNQDNVLTGGLGDDVINGGAGTDTASYQQASGSVSVNLASFSATGAAGNDSLVLIENVIGSAHNDILIGDSQNNVLTGGQGNDVINGGSGADTADYQDAVGSVNVNLTAGTASGGAGNDALIAIENITGSDFDDSLVGNSQDNILQGNLGNDVLNGLAGNDTVSYIDAAGGVNVNLTTGQAAGADGNDTLISIENIIGSQHNDTLIGNDQDNTLIAGEGNNMLEGGRGNDVLLGGSGIDTASYEHAAGAVLINLASNTATGADGNDTLVQIDNVIGSAHNDILIGDATNNVLSGGMGNDILVGGAGINTLDGGAGSDTVSYSNNDGQVTADLVTGVVTTANSVDLLTNIEGLVGSKNNDTLLGDDADNVFDGRDGDDLLMGRGGNDTLSGGLGNDTASYEFANGGVVANLSTGQASGADGTDTLSSIENLIGSQHNDQLTGNTANNLLVGGDGDDMLTGGLGNDSLIGGTGNDTANYSSATGSVVVDLVGNLAQGADGTDLLSSIENIVGSAHNDVLLGNDGDNLLTGGLGNDSLVGGAGNDTASYQDSIGGVAVDLANNNATGAAGNDTLVQIENVIGSAHNDKLIGDSLANTLTGGLGNDILDGGDGIDTASYLEAGTGVTVDLSTGQSSGGSGNDTLSAIENITGSNFNDQLSGDGLDNMLTGGLGDDVLNGQGGIDTASYADAKASVAVNLALGNASGGAGNDTLIAIENIVGSEHSDSLHGDSGDNRLDGGAGNDVLQGAQGNDVLVGGLGTDTASYANADGAVVVNLANGLASGTDGSDTLFSIENVVGSAFDDQLTGNGASNVLRGGLGSNVLDGGAGIDEANYDWSTSGVEIDLQAKTAMGTGFSDQLVSIETARGSEHNDILRAGLNSNLVGGKGNDELYSGTCINSLDGGEGNDVINIQLNAGDESTSKAAGDEGNDWLKLTSDAGAVINLTSGEITIDNSLRYNVNTIENVQATAFADEIVGNEQDNTLMGMAGNDRLIATAGNDMLDGGEGNDWLDYSGVNNSANSDNTANDQGVFVSLASGQVIKNSGVDTVINVENVKGTAQNDTLIGDQGNNQLLGMAGNDTLIGGAGDDLLEGGEGNNQLDGGSDQDTVSYAWSNIGVTADLSTSQAHAEHLSDNYQSIENLMGSQSGDTLIGDSQANRLSGLAGNDTLQGMAGDDWLSGGSGNDHLQGGTGSDVLLGGSGDNILDGGEGVDWVSYANSDESTHVDLLNRGGGGVNSNDVLIAIENIRGSRFDDTLIGDNTDNHLAGLGGDDMLYGGRGNDTLNGGSGINIIDGGEGSDWVIYVDATSAASVTLNENEVSFGNAGGRSDLLTDIENIRGSAFNDRLTGNDQDNIFEGLSGIDTLNGGGGRNILYGGEGNDRYVVELGREGQHTIRDSAGEDNLLLYSPTVALSNLAATYTQQQGLLLEFNDQDSALIENQYSGAGSVINSLSMSNNNQGVIALNVSFEQLITAGEFDQYAIAGDFATSSQLANSSQLTVAGKLTNQHTLSNVGQLTVNNGGSIDNVVGTLNNQQGATIDFASSNTLSGMLINNGVVRVSTDDILALTDTTLSGSGSFIGQTLLTNAQINAGNSPGLMTFGGDTVWDNVDLTVELSVDGNGGLIHDTINILGNLTLLSALDIDFQFLGGLELPDVLGQTLDFLNISGDVLDDAGELINLSEFDVNLVSGWAGQWVNDVNGWRLALTLAQLPTDVPEPSTLFLLLISSVGLVQKRKAARFYCLRWIIFSRLTPDKNSRLSTFQ</sequence>
<dbReference type="PRINTS" id="PR00313">
    <property type="entry name" value="CABNDNGRPT"/>
</dbReference>
<comment type="caution">
    <text evidence="5">The sequence shown here is derived from an EMBL/GenBank/DDBJ whole genome shotgun (WGS) entry which is preliminary data.</text>
</comment>
<feature type="region of interest" description="Disordered" evidence="4">
    <location>
        <begin position="332"/>
        <end position="358"/>
    </location>
</feature>
<evidence type="ECO:0000256" key="4">
    <source>
        <dbReference type="SAM" id="MobiDB-lite"/>
    </source>
</evidence>
<gene>
    <name evidence="5" type="ORF">DXX92_02175</name>
</gene>
<evidence type="ECO:0000313" key="6">
    <source>
        <dbReference type="Proteomes" id="UP000256999"/>
    </source>
</evidence>
<protein>
    <submittedName>
        <fullName evidence="5">Calcium-binding protein</fullName>
    </submittedName>
</protein>
<dbReference type="PANTHER" id="PTHR38340">
    <property type="entry name" value="S-LAYER PROTEIN"/>
    <property type="match status" value="1"/>
</dbReference>
<dbReference type="InterPro" id="IPR001343">
    <property type="entry name" value="Hemolysn_Ca-bd"/>
</dbReference>
<dbReference type="SUPFAM" id="SSF51120">
    <property type="entry name" value="beta-Roll"/>
    <property type="match status" value="19"/>
</dbReference>
<dbReference type="Gene3D" id="2.150.10.10">
    <property type="entry name" value="Serralysin-like metalloprotease, C-terminal"/>
    <property type="match status" value="21"/>
</dbReference>
<dbReference type="Proteomes" id="UP000256999">
    <property type="component" value="Unassembled WGS sequence"/>
</dbReference>
<dbReference type="GO" id="GO:0005576">
    <property type="term" value="C:extracellular region"/>
    <property type="evidence" value="ECO:0007669"/>
    <property type="project" value="UniProtKB-SubCell"/>
</dbReference>
<dbReference type="InterPro" id="IPR011049">
    <property type="entry name" value="Serralysin-like_metalloprot_C"/>
</dbReference>
<name>A0A3E0UCE2_9GAMM</name>
<dbReference type="Pfam" id="PF00353">
    <property type="entry name" value="HemolysinCabind"/>
    <property type="match status" value="30"/>
</dbReference>
<reference evidence="5 6" key="1">
    <citation type="submission" date="2018-08" db="EMBL/GenBank/DDBJ databases">
        <title>Thalassotalea euphylliae genome.</title>
        <authorList>
            <person name="Summers S."/>
            <person name="Rice S.A."/>
            <person name="Freckelton M.L."/>
            <person name="Nedved B.T."/>
            <person name="Hadfield M.G."/>
        </authorList>
    </citation>
    <scope>NUCLEOTIDE SEQUENCE [LARGE SCALE GENOMIC DNA]</scope>
    <source>
        <strain evidence="5 6">H2</strain>
    </source>
</reference>
<evidence type="ECO:0000256" key="3">
    <source>
        <dbReference type="ARBA" id="ARBA00022837"/>
    </source>
</evidence>
<evidence type="ECO:0000256" key="1">
    <source>
        <dbReference type="ARBA" id="ARBA00004613"/>
    </source>
</evidence>
<keyword evidence="2" id="KW-0964">Secreted</keyword>
<dbReference type="InterPro" id="IPR050557">
    <property type="entry name" value="RTX_toxin/Mannuronan_C5-epim"/>
</dbReference>
<dbReference type="NCBIfam" id="TIGR02595">
    <property type="entry name" value="PEP_CTERM"/>
    <property type="match status" value="1"/>
</dbReference>
<organism evidence="5 6">
    <name type="scientific">Thalassotalea euphylliae</name>
    <dbReference type="NCBI Taxonomy" id="1655234"/>
    <lineage>
        <taxon>Bacteria</taxon>
        <taxon>Pseudomonadati</taxon>
        <taxon>Pseudomonadota</taxon>
        <taxon>Gammaproteobacteria</taxon>
        <taxon>Alteromonadales</taxon>
        <taxon>Colwelliaceae</taxon>
        <taxon>Thalassotalea</taxon>
    </lineage>
</organism>
<dbReference type="OrthoDB" id="418664at2"/>
<accession>A0A3E0UCE2</accession>
<comment type="subcellular location">
    <subcellularLocation>
        <location evidence="1">Secreted</location>
    </subcellularLocation>
</comment>
<dbReference type="RefSeq" id="WP_115998924.1">
    <property type="nucleotide sequence ID" value="NZ_QUOV01000001.1"/>
</dbReference>
<dbReference type="PROSITE" id="PS00330">
    <property type="entry name" value="HEMOLYSIN_CALCIUM"/>
    <property type="match status" value="10"/>
</dbReference>
<dbReference type="InterPro" id="IPR013424">
    <property type="entry name" value="Ice-binding_C"/>
</dbReference>